<evidence type="ECO:0000256" key="1">
    <source>
        <dbReference type="SAM" id="MobiDB-lite"/>
    </source>
</evidence>
<feature type="compositionally biased region" description="Basic and acidic residues" evidence="1">
    <location>
        <begin position="191"/>
        <end position="211"/>
    </location>
</feature>
<name>A0A0K8TGX2_LYGHE</name>
<accession>A0A0K8TGX2</accession>
<reference evidence="2" key="1">
    <citation type="submission" date="2014-09" db="EMBL/GenBank/DDBJ databases">
        <authorList>
            <person name="Magalhaes I.L.F."/>
            <person name="Oliveira U."/>
            <person name="Santos F.R."/>
            <person name="Vidigal T.H.D.A."/>
            <person name="Brescovit A.D."/>
            <person name="Santos A.J."/>
        </authorList>
    </citation>
    <scope>NUCLEOTIDE SEQUENCE</scope>
</reference>
<proteinExistence type="predicted"/>
<organism evidence="2">
    <name type="scientific">Lygus hesperus</name>
    <name type="common">Western plant bug</name>
    <dbReference type="NCBI Taxonomy" id="30085"/>
    <lineage>
        <taxon>Eukaryota</taxon>
        <taxon>Metazoa</taxon>
        <taxon>Ecdysozoa</taxon>
        <taxon>Arthropoda</taxon>
        <taxon>Hexapoda</taxon>
        <taxon>Insecta</taxon>
        <taxon>Pterygota</taxon>
        <taxon>Neoptera</taxon>
        <taxon>Paraneoptera</taxon>
        <taxon>Hemiptera</taxon>
        <taxon>Heteroptera</taxon>
        <taxon>Panheteroptera</taxon>
        <taxon>Cimicomorpha</taxon>
        <taxon>Miridae</taxon>
        <taxon>Mirini</taxon>
        <taxon>Lygus</taxon>
    </lineage>
</organism>
<sequence length="248" mass="29343">MLRVPTRRVPHASVFCGSPKCEMNRLIECTTYRLREELEDVLKPWPMNEAHVPTLSDLDVVVHGAHLPQAVPVKYSEEAEQIKWKHSPLKTKYLLENQLIAIEDETERAKKAVDEGMQILDNEPLLPSLNLFDEILEQAEEPDDSWAMLNSEDEVRFRLEKFLKRMRLHYSDYVTTGDEKTYEQPKYELPPMRREKSRQTYHDKRCDDKRKMLPQVYEAPPYPEYWLLKKKPKPPMEKVEPDPVDEPQ</sequence>
<dbReference type="EMBL" id="GBRD01000974">
    <property type="protein sequence ID" value="JAG64847.1"/>
    <property type="molecule type" value="Transcribed_RNA"/>
</dbReference>
<feature type="region of interest" description="Disordered" evidence="1">
    <location>
        <begin position="191"/>
        <end position="213"/>
    </location>
</feature>
<dbReference type="AlphaFoldDB" id="A0A0K8TGX2"/>
<evidence type="ECO:0000313" key="2">
    <source>
        <dbReference type="EMBL" id="JAG64847.1"/>
    </source>
</evidence>
<protein>
    <submittedName>
        <fullName evidence="2">Uncharacterized protein</fullName>
    </submittedName>
</protein>